<dbReference type="InterPro" id="IPR029016">
    <property type="entry name" value="GAF-like_dom_sf"/>
</dbReference>
<evidence type="ECO:0000256" key="3">
    <source>
        <dbReference type="ARBA" id="ARBA00023163"/>
    </source>
</evidence>
<keyword evidence="1" id="KW-0805">Transcription regulation</keyword>
<dbReference type="RefSeq" id="WP_210806309.1">
    <property type="nucleotide sequence ID" value="NZ_JAGQDG010000001.1"/>
</dbReference>
<dbReference type="PRINTS" id="PR00038">
    <property type="entry name" value="HTHLUXR"/>
</dbReference>
<evidence type="ECO:0000313" key="6">
    <source>
        <dbReference type="Proteomes" id="UP000672097"/>
    </source>
</evidence>
<evidence type="ECO:0000256" key="2">
    <source>
        <dbReference type="ARBA" id="ARBA00023125"/>
    </source>
</evidence>
<dbReference type="SMART" id="SM00421">
    <property type="entry name" value="HTH_LUXR"/>
    <property type="match status" value="1"/>
</dbReference>
<dbReference type="Pfam" id="PF01590">
    <property type="entry name" value="GAF"/>
    <property type="match status" value="1"/>
</dbReference>
<accession>A0ABS5DTH0</accession>
<dbReference type="InterPro" id="IPR003018">
    <property type="entry name" value="GAF"/>
</dbReference>
<dbReference type="SUPFAM" id="SSF46894">
    <property type="entry name" value="C-terminal effector domain of the bipartite response regulators"/>
    <property type="match status" value="1"/>
</dbReference>
<dbReference type="PANTHER" id="PTHR44688">
    <property type="entry name" value="DNA-BINDING TRANSCRIPTIONAL ACTIVATOR DEVR_DOSR"/>
    <property type="match status" value="1"/>
</dbReference>
<keyword evidence="2" id="KW-0238">DNA-binding</keyword>
<comment type="caution">
    <text evidence="5">The sequence shown here is derived from an EMBL/GenBank/DDBJ whole genome shotgun (WGS) entry which is preliminary data.</text>
</comment>
<dbReference type="PROSITE" id="PS50043">
    <property type="entry name" value="HTH_LUXR_2"/>
    <property type="match status" value="1"/>
</dbReference>
<dbReference type="EMBL" id="JAGQDG010000001">
    <property type="protein sequence ID" value="MBQ0934449.1"/>
    <property type="molecule type" value="Genomic_DNA"/>
</dbReference>
<evidence type="ECO:0000313" key="5">
    <source>
        <dbReference type="EMBL" id="MBQ0934449.1"/>
    </source>
</evidence>
<dbReference type="Proteomes" id="UP000672097">
    <property type="component" value="Unassembled WGS sequence"/>
</dbReference>
<protein>
    <submittedName>
        <fullName evidence="5">Helix-turn-helix transcriptional regulator</fullName>
    </submittedName>
</protein>
<feature type="domain" description="HTH luxR-type" evidence="4">
    <location>
        <begin position="297"/>
        <end position="362"/>
    </location>
</feature>
<organism evidence="5 6">
    <name type="scientific">Ideonella paludis</name>
    <dbReference type="NCBI Taxonomy" id="1233411"/>
    <lineage>
        <taxon>Bacteria</taxon>
        <taxon>Pseudomonadati</taxon>
        <taxon>Pseudomonadota</taxon>
        <taxon>Betaproteobacteria</taxon>
        <taxon>Burkholderiales</taxon>
        <taxon>Sphaerotilaceae</taxon>
        <taxon>Ideonella</taxon>
    </lineage>
</organism>
<dbReference type="InterPro" id="IPR016032">
    <property type="entry name" value="Sig_transdc_resp-reg_C-effctor"/>
</dbReference>
<name>A0ABS5DTH0_9BURK</name>
<dbReference type="InterPro" id="IPR000792">
    <property type="entry name" value="Tscrpt_reg_LuxR_C"/>
</dbReference>
<dbReference type="SUPFAM" id="SSF55781">
    <property type="entry name" value="GAF domain-like"/>
    <property type="match status" value="1"/>
</dbReference>
<sequence length="370" mass="40779">MADIPVRRRPHAHETVTPATRTTLRQLCSLGLPGPLLLPSLLPVLRAWVPADHGAFFYCDERGSITNFYPERMLPHEAMARYHDRHNDTQFRAQYQQRLAAEKPTSRRSVTAAERASAYYQEVLAPLGVEHFLYAVVRHQGVALGQLSLYRGPQQPPFSDEDEATLTEVLHYLGEALAVPTPTPAQAAQEHVVEEGLAVLDEQGRELLADEHWPRLVRLAQGDVLSPARAHEDAERLPRFVASLLAALLASPQAVHRVDSAWGQFVFRRQALSGPQGAAATALRVSRLSVEPLRLAEGAAALGLSPQQREVAVMMAQGHSNQAIAEHMGVSLNTASYHVKQVFQRLDVHERTAVAKLLAQAASAQSYLCR</sequence>
<dbReference type="Gene3D" id="3.30.450.40">
    <property type="match status" value="1"/>
</dbReference>
<keyword evidence="3" id="KW-0804">Transcription</keyword>
<dbReference type="Gene3D" id="1.10.10.10">
    <property type="entry name" value="Winged helix-like DNA-binding domain superfamily/Winged helix DNA-binding domain"/>
    <property type="match status" value="1"/>
</dbReference>
<dbReference type="InterPro" id="IPR036388">
    <property type="entry name" value="WH-like_DNA-bd_sf"/>
</dbReference>
<reference evidence="5 6" key="1">
    <citation type="submission" date="2021-04" db="EMBL/GenBank/DDBJ databases">
        <title>The genome sequence of type strain Ideonella paludis KCTC 32238.</title>
        <authorList>
            <person name="Liu Y."/>
        </authorList>
    </citation>
    <scope>NUCLEOTIDE SEQUENCE [LARGE SCALE GENOMIC DNA]</scope>
    <source>
        <strain evidence="5 6">KCTC 32238</strain>
    </source>
</reference>
<evidence type="ECO:0000256" key="1">
    <source>
        <dbReference type="ARBA" id="ARBA00023015"/>
    </source>
</evidence>
<evidence type="ECO:0000259" key="4">
    <source>
        <dbReference type="PROSITE" id="PS50043"/>
    </source>
</evidence>
<proteinExistence type="predicted"/>
<gene>
    <name evidence="5" type="ORF">KAK11_03835</name>
</gene>
<dbReference type="PANTHER" id="PTHR44688:SF16">
    <property type="entry name" value="DNA-BINDING TRANSCRIPTIONAL ACTIVATOR DEVR_DOSR"/>
    <property type="match status" value="1"/>
</dbReference>
<keyword evidence="6" id="KW-1185">Reference proteome</keyword>
<dbReference type="Pfam" id="PF00196">
    <property type="entry name" value="GerE"/>
    <property type="match status" value="1"/>
</dbReference>
<dbReference type="CDD" id="cd06170">
    <property type="entry name" value="LuxR_C_like"/>
    <property type="match status" value="1"/>
</dbReference>